<comment type="caution">
    <text evidence="2">The sequence shown here is derived from an EMBL/GenBank/DDBJ whole genome shotgun (WGS) entry which is preliminary data.</text>
</comment>
<dbReference type="SUPFAM" id="SSF51445">
    <property type="entry name" value="(Trans)glycosidases"/>
    <property type="match status" value="1"/>
</dbReference>
<dbReference type="GO" id="GO:0009277">
    <property type="term" value="C:fungal-type cell wall"/>
    <property type="evidence" value="ECO:0007669"/>
    <property type="project" value="TreeGrafter"/>
</dbReference>
<dbReference type="Pfam" id="PF11790">
    <property type="entry name" value="Glyco_hydro_cc"/>
    <property type="match status" value="1"/>
</dbReference>
<dbReference type="AlphaFoldDB" id="A0A8H6XVF7"/>
<dbReference type="InterPro" id="IPR024655">
    <property type="entry name" value="Asl1_glyco_hydro_catalytic"/>
</dbReference>
<name>A0A8H6XVF7_9AGAR</name>
<dbReference type="EMBL" id="JACAZI010000012">
    <property type="protein sequence ID" value="KAF7347092.1"/>
    <property type="molecule type" value="Genomic_DNA"/>
</dbReference>
<keyword evidence="2" id="KW-0378">Hydrolase</keyword>
<dbReference type="InterPro" id="IPR017853">
    <property type="entry name" value="GH"/>
</dbReference>
<dbReference type="PANTHER" id="PTHR34154">
    <property type="entry name" value="ALKALI-SENSITIVE LINKAGE PROTEIN 1"/>
    <property type="match status" value="1"/>
</dbReference>
<protein>
    <submittedName>
        <fullName evidence="2">Glycoside hydrolase family 128 protein</fullName>
    </submittedName>
</protein>
<feature type="domain" description="Asl1-like glycosyl hydrolase catalytic" evidence="1">
    <location>
        <begin position="28"/>
        <end position="236"/>
    </location>
</feature>
<organism evidence="2 3">
    <name type="scientific">Mycena venus</name>
    <dbReference type="NCBI Taxonomy" id="2733690"/>
    <lineage>
        <taxon>Eukaryota</taxon>
        <taxon>Fungi</taxon>
        <taxon>Dikarya</taxon>
        <taxon>Basidiomycota</taxon>
        <taxon>Agaricomycotina</taxon>
        <taxon>Agaricomycetes</taxon>
        <taxon>Agaricomycetidae</taxon>
        <taxon>Agaricales</taxon>
        <taxon>Marasmiineae</taxon>
        <taxon>Mycenaceae</taxon>
        <taxon>Mycena</taxon>
    </lineage>
</organism>
<accession>A0A8H6XVF7</accession>
<dbReference type="OrthoDB" id="2816718at2759"/>
<keyword evidence="3" id="KW-1185">Reference proteome</keyword>
<sequence length="247" mass="28294">MAPNKRCLLWDWTNTRDVPWAMDNVDFKGPMSSVSNWNTWTPPELKGRAPFRPMVRTKDQLSGDDWQNVLKSKEHIVHFFNEPERAGISSAEAAQLWEQHMVPLRKEHGKKLVSPSCASDPKGKEWITDFLKRVAAHPPDYLGLHYYGPNGDDAVKFIEEMHQAHPKMPVIVSEIACTSRDKGQVYHFTAKLANWMDGQEWVFEYGFFGCMTHVADGFVSPEAQLMKPDGHFTELMDKLMHEVPVKA</sequence>
<dbReference type="Gene3D" id="3.20.20.80">
    <property type="entry name" value="Glycosidases"/>
    <property type="match status" value="1"/>
</dbReference>
<dbReference type="GO" id="GO:0071966">
    <property type="term" value="P:fungal-type cell wall polysaccharide metabolic process"/>
    <property type="evidence" value="ECO:0007669"/>
    <property type="project" value="TreeGrafter"/>
</dbReference>
<dbReference type="GO" id="GO:0016787">
    <property type="term" value="F:hydrolase activity"/>
    <property type="evidence" value="ECO:0007669"/>
    <property type="project" value="UniProtKB-KW"/>
</dbReference>
<gene>
    <name evidence="2" type="ORF">MVEN_01463200</name>
</gene>
<dbReference type="InterPro" id="IPR053183">
    <property type="entry name" value="ASL1"/>
</dbReference>
<proteinExistence type="predicted"/>
<evidence type="ECO:0000313" key="2">
    <source>
        <dbReference type="EMBL" id="KAF7347092.1"/>
    </source>
</evidence>
<evidence type="ECO:0000259" key="1">
    <source>
        <dbReference type="Pfam" id="PF11790"/>
    </source>
</evidence>
<evidence type="ECO:0000313" key="3">
    <source>
        <dbReference type="Proteomes" id="UP000620124"/>
    </source>
</evidence>
<reference evidence="2" key="1">
    <citation type="submission" date="2020-05" db="EMBL/GenBank/DDBJ databases">
        <title>Mycena genomes resolve the evolution of fungal bioluminescence.</title>
        <authorList>
            <person name="Tsai I.J."/>
        </authorList>
    </citation>
    <scope>NUCLEOTIDE SEQUENCE</scope>
    <source>
        <strain evidence="2">CCC161011</strain>
    </source>
</reference>
<dbReference type="PANTHER" id="PTHR34154:SF3">
    <property type="entry name" value="ALKALI-SENSITIVE LINKAGE PROTEIN 1"/>
    <property type="match status" value="1"/>
</dbReference>
<dbReference type="Proteomes" id="UP000620124">
    <property type="component" value="Unassembled WGS sequence"/>
</dbReference>